<keyword evidence="4" id="KW-1185">Reference proteome</keyword>
<feature type="compositionally biased region" description="Basic and acidic residues" evidence="2">
    <location>
        <begin position="82"/>
        <end position="96"/>
    </location>
</feature>
<dbReference type="InterPro" id="IPR043424">
    <property type="entry name" value="BLT-like"/>
</dbReference>
<proteinExistence type="predicted"/>
<feature type="compositionally biased region" description="Gly residues" evidence="2">
    <location>
        <begin position="48"/>
        <end position="57"/>
    </location>
</feature>
<feature type="region of interest" description="Disordered" evidence="2">
    <location>
        <begin position="657"/>
        <end position="692"/>
    </location>
</feature>
<dbReference type="AlphaFoldDB" id="A0AAW1IHT3"/>
<evidence type="ECO:0000313" key="4">
    <source>
        <dbReference type="Proteomes" id="UP001443914"/>
    </source>
</evidence>
<keyword evidence="1" id="KW-0175">Coiled coil</keyword>
<feature type="region of interest" description="Disordered" evidence="2">
    <location>
        <begin position="123"/>
        <end position="147"/>
    </location>
</feature>
<sequence>MKITSNSKTADVTTLITSSKTTPLDLPKKPLPRRRPSKTTPRLSRNASGGGGCGSSGGPPTPLLKWTSTAAASAARTAEVSNVKEDKEKEKSPECRRKSRRERGVRVVSARKLGAALWRMQTEAAAAENDGEGGERRRGSEGGGGGGCGGDREGFKVCFNYLFESPDLNLLLLFSKPGIGHGIERLSCHHVSRECGSEVKDPLRSPCSVNGPVNGYQCERPSPFRYANYAMEGATKWDPVAVKPSDENPDDAKLLDQKGNANMISSLETELEQARARIEELEIEKRSSKRKVEHFLKKLSEERAAWRSREHEKVRAIIDDIKGDLTRERKNRQRLEIVNSKLVNELAEVKSTAKRCMQDYEKERKARVLIEEVCDELAKEIGEDKAEVDSLKKECMKIREEVDDERKMLQMAEVWREERVQMKLVDAKVALDQKYSQMNYLVEELEKFLKSKGVSVDANELREAEFFRRAAASMNIQDMKEFTYEPSNSDDIFAVVEEMAMAECNEREIEPCVEYSPASHASKVRTVSPEVNSHCNDIHRLSNMYAYPSGDMDADGSGWETVSHAEDRGSCYSPDGSIMSVNGMCRDSNVSGSCTEWEEQVGDETPITEISEVCSVPSKQQKKVKSISRLWRSGHSNGDSYKIITVDGVHGRLSNGRVSSGAMMSPDRGSGKGGFSPSDRIGWSSPESGNPHINRGMKGCIEWPRGAQKNSLKNKLLEARMESQKIQLRQVLKQKI</sequence>
<feature type="coiled-coil region" evidence="1">
    <location>
        <begin position="264"/>
        <end position="298"/>
    </location>
</feature>
<evidence type="ECO:0000256" key="2">
    <source>
        <dbReference type="SAM" id="MobiDB-lite"/>
    </source>
</evidence>
<evidence type="ECO:0000256" key="1">
    <source>
        <dbReference type="SAM" id="Coils"/>
    </source>
</evidence>
<gene>
    <name evidence="3" type="ORF">RND81_09G041900</name>
</gene>
<protein>
    <submittedName>
        <fullName evidence="3">Uncharacterized protein</fullName>
    </submittedName>
</protein>
<name>A0AAW1IHT3_SAPOF</name>
<feature type="coiled-coil region" evidence="1">
    <location>
        <begin position="325"/>
        <end position="408"/>
    </location>
</feature>
<dbReference type="EMBL" id="JBDFQZ010000009">
    <property type="protein sequence ID" value="KAK9689189.1"/>
    <property type="molecule type" value="Genomic_DNA"/>
</dbReference>
<reference evidence="3" key="1">
    <citation type="submission" date="2024-03" db="EMBL/GenBank/DDBJ databases">
        <title>WGS assembly of Saponaria officinalis var. Norfolk2.</title>
        <authorList>
            <person name="Jenkins J."/>
            <person name="Shu S."/>
            <person name="Grimwood J."/>
            <person name="Barry K."/>
            <person name="Goodstein D."/>
            <person name="Schmutz J."/>
            <person name="Leebens-Mack J."/>
            <person name="Osbourn A."/>
        </authorList>
    </citation>
    <scope>NUCLEOTIDE SEQUENCE [LARGE SCALE GENOMIC DNA]</scope>
    <source>
        <strain evidence="3">JIC</strain>
    </source>
</reference>
<organism evidence="3 4">
    <name type="scientific">Saponaria officinalis</name>
    <name type="common">Common soapwort</name>
    <name type="synonym">Lychnis saponaria</name>
    <dbReference type="NCBI Taxonomy" id="3572"/>
    <lineage>
        <taxon>Eukaryota</taxon>
        <taxon>Viridiplantae</taxon>
        <taxon>Streptophyta</taxon>
        <taxon>Embryophyta</taxon>
        <taxon>Tracheophyta</taxon>
        <taxon>Spermatophyta</taxon>
        <taxon>Magnoliopsida</taxon>
        <taxon>eudicotyledons</taxon>
        <taxon>Gunneridae</taxon>
        <taxon>Pentapetalae</taxon>
        <taxon>Caryophyllales</taxon>
        <taxon>Caryophyllaceae</taxon>
        <taxon>Caryophylleae</taxon>
        <taxon>Saponaria</taxon>
    </lineage>
</organism>
<feature type="region of interest" description="Disordered" evidence="2">
    <location>
        <begin position="1"/>
        <end position="105"/>
    </location>
</feature>
<comment type="caution">
    <text evidence="3">The sequence shown here is derived from an EMBL/GenBank/DDBJ whole genome shotgun (WGS) entry which is preliminary data.</text>
</comment>
<accession>A0AAW1IHT3</accession>
<dbReference type="PANTHER" id="PTHR31071:SF2">
    <property type="entry name" value="ACTIN CYTOSKELETON-REGULATORY COMPLEX PAN-LIKE PROTEIN"/>
    <property type="match status" value="1"/>
</dbReference>
<feature type="compositionally biased region" description="Polar residues" evidence="2">
    <location>
        <begin position="1"/>
        <end position="18"/>
    </location>
</feature>
<dbReference type="PANTHER" id="PTHR31071">
    <property type="entry name" value="GB|AAF24581.1"/>
    <property type="match status" value="1"/>
</dbReference>
<dbReference type="Proteomes" id="UP001443914">
    <property type="component" value="Unassembled WGS sequence"/>
</dbReference>
<feature type="compositionally biased region" description="Low complexity" evidence="2">
    <location>
        <begin position="67"/>
        <end position="78"/>
    </location>
</feature>
<evidence type="ECO:0000313" key="3">
    <source>
        <dbReference type="EMBL" id="KAK9689189.1"/>
    </source>
</evidence>